<dbReference type="Proteomes" id="UP001497382">
    <property type="component" value="Unassembled WGS sequence"/>
</dbReference>
<feature type="region of interest" description="Disordered" evidence="1">
    <location>
        <begin position="93"/>
        <end position="127"/>
    </location>
</feature>
<evidence type="ECO:0000256" key="1">
    <source>
        <dbReference type="SAM" id="MobiDB-lite"/>
    </source>
</evidence>
<protein>
    <submittedName>
        <fullName evidence="2">Uncharacterized protein</fullName>
    </submittedName>
</protein>
<keyword evidence="3" id="KW-1185">Reference proteome</keyword>
<dbReference type="EMBL" id="CAXIEN010000056">
    <property type="protein sequence ID" value="CAL1271759.1"/>
    <property type="molecule type" value="Genomic_DNA"/>
</dbReference>
<evidence type="ECO:0000313" key="3">
    <source>
        <dbReference type="Proteomes" id="UP001497382"/>
    </source>
</evidence>
<name>A0AAV1ZKZ6_9ARAC</name>
<gene>
    <name evidence="2" type="ORF">LARSCL_LOCUS5994</name>
</gene>
<dbReference type="AlphaFoldDB" id="A0AAV1ZKZ6"/>
<evidence type="ECO:0000313" key="2">
    <source>
        <dbReference type="EMBL" id="CAL1271759.1"/>
    </source>
</evidence>
<comment type="caution">
    <text evidence="2">The sequence shown here is derived from an EMBL/GenBank/DDBJ whole genome shotgun (WGS) entry which is preliminary data.</text>
</comment>
<feature type="compositionally biased region" description="Basic and acidic residues" evidence="1">
    <location>
        <begin position="1"/>
        <end position="13"/>
    </location>
</feature>
<sequence>MHDEAAKEKDLSRPETSGQVAPQNPEARLFREHVAMKWTMNSANASLQLSYTKGVTIDSQACCRDEQISPLGVRNGAQILRQCKMQNELLRRHDGYKKTKASADRFESWRRRDRGEKCRERRARKNE</sequence>
<organism evidence="2 3">
    <name type="scientific">Larinioides sclopetarius</name>
    <dbReference type="NCBI Taxonomy" id="280406"/>
    <lineage>
        <taxon>Eukaryota</taxon>
        <taxon>Metazoa</taxon>
        <taxon>Ecdysozoa</taxon>
        <taxon>Arthropoda</taxon>
        <taxon>Chelicerata</taxon>
        <taxon>Arachnida</taxon>
        <taxon>Araneae</taxon>
        <taxon>Araneomorphae</taxon>
        <taxon>Entelegynae</taxon>
        <taxon>Araneoidea</taxon>
        <taxon>Araneidae</taxon>
        <taxon>Larinioides</taxon>
    </lineage>
</organism>
<accession>A0AAV1ZKZ6</accession>
<reference evidence="2 3" key="1">
    <citation type="submission" date="2024-04" db="EMBL/GenBank/DDBJ databases">
        <authorList>
            <person name="Rising A."/>
            <person name="Reimegard J."/>
            <person name="Sonavane S."/>
            <person name="Akerstrom W."/>
            <person name="Nylinder S."/>
            <person name="Hedman E."/>
            <person name="Kallberg Y."/>
        </authorList>
    </citation>
    <scope>NUCLEOTIDE SEQUENCE [LARGE SCALE GENOMIC DNA]</scope>
</reference>
<feature type="region of interest" description="Disordered" evidence="1">
    <location>
        <begin position="1"/>
        <end position="28"/>
    </location>
</feature>
<proteinExistence type="predicted"/>